<gene>
    <name evidence="1" type="ORF">CDAR_78881</name>
</gene>
<reference evidence="1 2" key="1">
    <citation type="submission" date="2021-06" db="EMBL/GenBank/DDBJ databases">
        <title>Caerostris darwini draft genome.</title>
        <authorList>
            <person name="Kono N."/>
            <person name="Arakawa K."/>
        </authorList>
    </citation>
    <scope>NUCLEOTIDE SEQUENCE [LARGE SCALE GENOMIC DNA]</scope>
</reference>
<dbReference type="EMBL" id="BPLQ01003774">
    <property type="protein sequence ID" value="GIY03129.1"/>
    <property type="molecule type" value="Genomic_DNA"/>
</dbReference>
<evidence type="ECO:0000313" key="2">
    <source>
        <dbReference type="Proteomes" id="UP001054837"/>
    </source>
</evidence>
<sequence length="120" mass="13523">MQTLVPPANCAEVSEPCNRASSPCGRGPRLGGSRVFFLFLAGVNQLFGTVLEKKEIKKTMMNHGIMTGGYRSVVNKQTRKNERINNEKKIYRSDCGNYGLWGGSKNEQIIMQNFFIELKF</sequence>
<name>A0AAV4Q3W4_9ARAC</name>
<comment type="caution">
    <text evidence="1">The sequence shown here is derived from an EMBL/GenBank/DDBJ whole genome shotgun (WGS) entry which is preliminary data.</text>
</comment>
<evidence type="ECO:0000313" key="1">
    <source>
        <dbReference type="EMBL" id="GIY03129.1"/>
    </source>
</evidence>
<organism evidence="1 2">
    <name type="scientific">Caerostris darwini</name>
    <dbReference type="NCBI Taxonomy" id="1538125"/>
    <lineage>
        <taxon>Eukaryota</taxon>
        <taxon>Metazoa</taxon>
        <taxon>Ecdysozoa</taxon>
        <taxon>Arthropoda</taxon>
        <taxon>Chelicerata</taxon>
        <taxon>Arachnida</taxon>
        <taxon>Araneae</taxon>
        <taxon>Araneomorphae</taxon>
        <taxon>Entelegynae</taxon>
        <taxon>Araneoidea</taxon>
        <taxon>Araneidae</taxon>
        <taxon>Caerostris</taxon>
    </lineage>
</organism>
<dbReference type="AlphaFoldDB" id="A0AAV4Q3W4"/>
<proteinExistence type="predicted"/>
<keyword evidence="2" id="KW-1185">Reference proteome</keyword>
<protein>
    <submittedName>
        <fullName evidence="1">Uncharacterized protein</fullName>
    </submittedName>
</protein>
<accession>A0AAV4Q3W4</accession>
<dbReference type="Proteomes" id="UP001054837">
    <property type="component" value="Unassembled WGS sequence"/>
</dbReference>